<dbReference type="PANTHER" id="PTHR43744:SF12">
    <property type="entry name" value="ABC TRANSPORTER PERMEASE PROTEIN MG189-RELATED"/>
    <property type="match status" value="1"/>
</dbReference>
<feature type="transmembrane region" description="Helical" evidence="7">
    <location>
        <begin position="12"/>
        <end position="33"/>
    </location>
</feature>
<feature type="domain" description="ABC transmembrane type-1" evidence="8">
    <location>
        <begin position="67"/>
        <end position="258"/>
    </location>
</feature>
<comment type="similarity">
    <text evidence="7">Belongs to the binding-protein-dependent transport system permease family.</text>
</comment>
<feature type="transmembrane region" description="Helical" evidence="7">
    <location>
        <begin position="191"/>
        <end position="214"/>
    </location>
</feature>
<dbReference type="GO" id="GO:0055085">
    <property type="term" value="P:transmembrane transport"/>
    <property type="evidence" value="ECO:0007669"/>
    <property type="project" value="InterPro"/>
</dbReference>
<feature type="transmembrane region" description="Helical" evidence="7">
    <location>
        <begin position="239"/>
        <end position="258"/>
    </location>
</feature>
<sequence>MSSKVERWCGLLILLVMAVLIVIPFLSIFLASLQPAGSTVTGLSLPENWSLDNYRQAWTAAGFSTLLRNSFVVALGVVPVSVALATLAGYALGTMNLRGENGLLLFFVAGLTIPVEFIVIPLYFNLQQVGLGNSLVGVILAEIALFMPFGVYWMRNHFRAMPRELVDAARVDGASSPVILRSVLLPLARPALTTLAVLVFMWSWNQFMLVLILIQDPDSRTAPAGLGFFVGQHGLDVPLLSAGTVIVLLPILLVYLFFQRSFIAGLLQGGLKG</sequence>
<evidence type="ECO:0000313" key="9">
    <source>
        <dbReference type="EMBL" id="RNL85272.1"/>
    </source>
</evidence>
<dbReference type="PANTHER" id="PTHR43744">
    <property type="entry name" value="ABC TRANSPORTER PERMEASE PROTEIN MG189-RELATED-RELATED"/>
    <property type="match status" value="1"/>
</dbReference>
<dbReference type="EMBL" id="RJMB01000007">
    <property type="protein sequence ID" value="RNL85272.1"/>
    <property type="molecule type" value="Genomic_DNA"/>
</dbReference>
<keyword evidence="10" id="KW-1185">Reference proteome</keyword>
<keyword evidence="2 7" id="KW-0813">Transport</keyword>
<feature type="transmembrane region" description="Helical" evidence="7">
    <location>
        <begin position="71"/>
        <end position="92"/>
    </location>
</feature>
<dbReference type="InterPro" id="IPR000515">
    <property type="entry name" value="MetI-like"/>
</dbReference>
<evidence type="ECO:0000256" key="4">
    <source>
        <dbReference type="ARBA" id="ARBA00022692"/>
    </source>
</evidence>
<evidence type="ECO:0000313" key="10">
    <source>
        <dbReference type="Proteomes" id="UP000269198"/>
    </source>
</evidence>
<evidence type="ECO:0000256" key="2">
    <source>
        <dbReference type="ARBA" id="ARBA00022448"/>
    </source>
</evidence>
<dbReference type="AlphaFoldDB" id="A0A3N0EBN8"/>
<dbReference type="Pfam" id="PF00528">
    <property type="entry name" value="BPD_transp_1"/>
    <property type="match status" value="1"/>
</dbReference>
<keyword evidence="3" id="KW-1003">Cell membrane</keyword>
<dbReference type="Gene3D" id="1.10.3720.10">
    <property type="entry name" value="MetI-like"/>
    <property type="match status" value="1"/>
</dbReference>
<name>A0A3N0EBN8_9ACTN</name>
<dbReference type="PROSITE" id="PS50928">
    <property type="entry name" value="ABC_TM1"/>
    <property type="match status" value="1"/>
</dbReference>
<dbReference type="InterPro" id="IPR035906">
    <property type="entry name" value="MetI-like_sf"/>
</dbReference>
<comment type="subcellular location">
    <subcellularLocation>
        <location evidence="1 7">Cell membrane</location>
        <topology evidence="1 7">Multi-pass membrane protein</topology>
    </subcellularLocation>
</comment>
<evidence type="ECO:0000256" key="6">
    <source>
        <dbReference type="ARBA" id="ARBA00023136"/>
    </source>
</evidence>
<dbReference type="Proteomes" id="UP000269198">
    <property type="component" value="Unassembled WGS sequence"/>
</dbReference>
<dbReference type="CDD" id="cd06261">
    <property type="entry name" value="TM_PBP2"/>
    <property type="match status" value="1"/>
</dbReference>
<dbReference type="GO" id="GO:0005886">
    <property type="term" value="C:plasma membrane"/>
    <property type="evidence" value="ECO:0007669"/>
    <property type="project" value="UniProtKB-SubCell"/>
</dbReference>
<evidence type="ECO:0000256" key="3">
    <source>
        <dbReference type="ARBA" id="ARBA00022475"/>
    </source>
</evidence>
<keyword evidence="5 7" id="KW-1133">Transmembrane helix</keyword>
<evidence type="ECO:0000256" key="1">
    <source>
        <dbReference type="ARBA" id="ARBA00004651"/>
    </source>
</evidence>
<dbReference type="OrthoDB" id="3521657at2"/>
<gene>
    <name evidence="9" type="ORF">EFW17_09315</name>
</gene>
<protein>
    <submittedName>
        <fullName evidence="9">Carbohydrate ABC transporter permease</fullName>
    </submittedName>
</protein>
<keyword evidence="6 7" id="KW-0472">Membrane</keyword>
<feature type="transmembrane region" description="Helical" evidence="7">
    <location>
        <begin position="104"/>
        <end position="124"/>
    </location>
</feature>
<keyword evidence="4 7" id="KW-0812">Transmembrane</keyword>
<reference evidence="9 10" key="1">
    <citation type="submission" date="2018-11" db="EMBL/GenBank/DDBJ databases">
        <title>The genome draft of YIM 96095.</title>
        <authorList>
            <person name="Tang S.-K."/>
            <person name="Chunyu W.-X."/>
            <person name="Feng Y.-Z."/>
        </authorList>
    </citation>
    <scope>NUCLEOTIDE SEQUENCE [LARGE SCALE GENOMIC DNA]</scope>
    <source>
        <strain evidence="9 10">YIM 96095</strain>
    </source>
</reference>
<dbReference type="SUPFAM" id="SSF161098">
    <property type="entry name" value="MetI-like"/>
    <property type="match status" value="1"/>
</dbReference>
<comment type="caution">
    <text evidence="9">The sequence shown here is derived from an EMBL/GenBank/DDBJ whole genome shotgun (WGS) entry which is preliminary data.</text>
</comment>
<proteinExistence type="inferred from homology"/>
<organism evidence="9 10">
    <name type="scientific">Halostreptopolyspora alba</name>
    <dbReference type="NCBI Taxonomy" id="2487137"/>
    <lineage>
        <taxon>Bacteria</taxon>
        <taxon>Bacillati</taxon>
        <taxon>Actinomycetota</taxon>
        <taxon>Actinomycetes</taxon>
        <taxon>Streptosporangiales</taxon>
        <taxon>Nocardiopsidaceae</taxon>
        <taxon>Halostreptopolyspora</taxon>
    </lineage>
</organism>
<accession>A0A3N0EBN8</accession>
<feature type="transmembrane region" description="Helical" evidence="7">
    <location>
        <begin position="130"/>
        <end position="153"/>
    </location>
</feature>
<dbReference type="RefSeq" id="WP_123200927.1">
    <property type="nucleotide sequence ID" value="NZ_RJMB01000007.1"/>
</dbReference>
<evidence type="ECO:0000259" key="8">
    <source>
        <dbReference type="PROSITE" id="PS50928"/>
    </source>
</evidence>
<evidence type="ECO:0000256" key="7">
    <source>
        <dbReference type="RuleBase" id="RU363032"/>
    </source>
</evidence>
<evidence type="ECO:0000256" key="5">
    <source>
        <dbReference type="ARBA" id="ARBA00022989"/>
    </source>
</evidence>